<dbReference type="InterPro" id="IPR016047">
    <property type="entry name" value="M23ase_b-sheet_dom"/>
</dbReference>
<dbReference type="RefSeq" id="WP_090497094.1">
    <property type="nucleotide sequence ID" value="NZ_FNCH01000002.1"/>
</dbReference>
<evidence type="ECO:0000313" key="2">
    <source>
        <dbReference type="EMBL" id="SDF94251.1"/>
    </source>
</evidence>
<sequence length="169" mass="19204">MIRKLLVWWIFTLFFQTNPIIINAQDTNTYRWSLPLENLKITSGYGYRIHPVTKQHDFHKGIDLAARCDPVLSVLPGTVIETGYNSILGKYVRIGHGDFQSIYGHLSYILVCKGDTVDAKQPIAITGATGRVTGEHLHFSVKFRSNHINPLLFLWQMALPEQLPSITKQ</sequence>
<protein>
    <submittedName>
        <fullName evidence="2">Peptidase family M23</fullName>
    </submittedName>
</protein>
<reference evidence="3" key="1">
    <citation type="submission" date="2016-10" db="EMBL/GenBank/DDBJ databases">
        <authorList>
            <person name="Varghese N."/>
            <person name="Submissions S."/>
        </authorList>
    </citation>
    <scope>NUCLEOTIDE SEQUENCE [LARGE SCALE GENOMIC DNA]</scope>
    <source>
        <strain evidence="3">DSM 17933</strain>
    </source>
</reference>
<feature type="domain" description="M23ase beta-sheet core" evidence="1">
    <location>
        <begin position="58"/>
        <end position="150"/>
    </location>
</feature>
<name>A0A1G7Q6V3_9SPHI</name>
<dbReference type="InterPro" id="IPR011055">
    <property type="entry name" value="Dup_hybrid_motif"/>
</dbReference>
<keyword evidence="3" id="KW-1185">Reference proteome</keyword>
<dbReference type="AlphaFoldDB" id="A0A1G7Q6V3"/>
<evidence type="ECO:0000259" key="1">
    <source>
        <dbReference type="Pfam" id="PF01551"/>
    </source>
</evidence>
<dbReference type="SUPFAM" id="SSF51261">
    <property type="entry name" value="Duplicated hybrid motif"/>
    <property type="match status" value="1"/>
</dbReference>
<dbReference type="InterPro" id="IPR050570">
    <property type="entry name" value="Cell_wall_metabolism_enzyme"/>
</dbReference>
<evidence type="ECO:0000313" key="3">
    <source>
        <dbReference type="Proteomes" id="UP000199643"/>
    </source>
</evidence>
<dbReference type="PANTHER" id="PTHR21666">
    <property type="entry name" value="PEPTIDASE-RELATED"/>
    <property type="match status" value="1"/>
</dbReference>
<accession>A0A1G7Q6V3</accession>
<dbReference type="STRING" id="405671.SAMN05421827_102199"/>
<dbReference type="Proteomes" id="UP000199643">
    <property type="component" value="Unassembled WGS sequence"/>
</dbReference>
<dbReference type="PANTHER" id="PTHR21666:SF270">
    <property type="entry name" value="MUREIN HYDROLASE ACTIVATOR ENVC"/>
    <property type="match status" value="1"/>
</dbReference>
<dbReference type="Gene3D" id="2.70.70.10">
    <property type="entry name" value="Glucose Permease (Domain IIA)"/>
    <property type="match status" value="1"/>
</dbReference>
<dbReference type="EMBL" id="FNCH01000002">
    <property type="protein sequence ID" value="SDF94251.1"/>
    <property type="molecule type" value="Genomic_DNA"/>
</dbReference>
<proteinExistence type="predicted"/>
<gene>
    <name evidence="2" type="ORF">SAMN05421827_102199</name>
</gene>
<dbReference type="GO" id="GO:0004222">
    <property type="term" value="F:metalloendopeptidase activity"/>
    <property type="evidence" value="ECO:0007669"/>
    <property type="project" value="TreeGrafter"/>
</dbReference>
<dbReference type="Pfam" id="PF01551">
    <property type="entry name" value="Peptidase_M23"/>
    <property type="match status" value="1"/>
</dbReference>
<organism evidence="2 3">
    <name type="scientific">Pedobacter terrae</name>
    <dbReference type="NCBI Taxonomy" id="405671"/>
    <lineage>
        <taxon>Bacteria</taxon>
        <taxon>Pseudomonadati</taxon>
        <taxon>Bacteroidota</taxon>
        <taxon>Sphingobacteriia</taxon>
        <taxon>Sphingobacteriales</taxon>
        <taxon>Sphingobacteriaceae</taxon>
        <taxon>Pedobacter</taxon>
    </lineage>
</organism>
<dbReference type="OrthoDB" id="9810477at2"/>
<dbReference type="CDD" id="cd12797">
    <property type="entry name" value="M23_peptidase"/>
    <property type="match status" value="1"/>
</dbReference>